<dbReference type="SUPFAM" id="SSF52172">
    <property type="entry name" value="CheY-like"/>
    <property type="match status" value="1"/>
</dbReference>
<dbReference type="CDD" id="cd17574">
    <property type="entry name" value="REC_OmpR"/>
    <property type="match status" value="1"/>
</dbReference>
<dbReference type="PANTHER" id="PTHR44591:SF3">
    <property type="entry name" value="RESPONSE REGULATORY DOMAIN-CONTAINING PROTEIN"/>
    <property type="match status" value="1"/>
</dbReference>
<dbReference type="AlphaFoldDB" id="A0A837IA97"/>
<proteinExistence type="predicted"/>
<protein>
    <submittedName>
        <fullName evidence="4">OmpR-like protein</fullName>
    </submittedName>
</protein>
<evidence type="ECO:0000313" key="5">
    <source>
        <dbReference type="Proteomes" id="UP000033815"/>
    </source>
</evidence>
<name>A0A837IA97_9BACT</name>
<dbReference type="EMBL" id="LCHP01000004">
    <property type="protein sequence ID" value="KKT36872.1"/>
    <property type="molecule type" value="Genomic_DNA"/>
</dbReference>
<accession>A0A837IA97</accession>
<dbReference type="InterPro" id="IPR050595">
    <property type="entry name" value="Bact_response_regulator"/>
</dbReference>
<evidence type="ECO:0000256" key="1">
    <source>
        <dbReference type="ARBA" id="ARBA00022553"/>
    </source>
</evidence>
<dbReference type="Pfam" id="PF00072">
    <property type="entry name" value="Response_reg"/>
    <property type="match status" value="1"/>
</dbReference>
<gene>
    <name evidence="4" type="ORF">UW25_C0004G0200</name>
</gene>
<evidence type="ECO:0000259" key="3">
    <source>
        <dbReference type="PROSITE" id="PS50110"/>
    </source>
</evidence>
<dbReference type="GO" id="GO:0000160">
    <property type="term" value="P:phosphorelay signal transduction system"/>
    <property type="evidence" value="ECO:0007669"/>
    <property type="project" value="InterPro"/>
</dbReference>
<keyword evidence="1 2" id="KW-0597">Phosphoprotein</keyword>
<dbReference type="Gene3D" id="3.40.50.2300">
    <property type="match status" value="1"/>
</dbReference>
<feature type="domain" description="Response regulatory" evidence="3">
    <location>
        <begin position="7"/>
        <end position="123"/>
    </location>
</feature>
<comment type="caution">
    <text evidence="4">The sequence shown here is derived from an EMBL/GenBank/DDBJ whole genome shotgun (WGS) entry which is preliminary data.</text>
</comment>
<sequence>MDEHKKKILIIEDDEHISRVYEMRFLKDGYNTVLVANGEQAVEKVTSEKPNLIILDLMVPRKDGFAILEEIKKNPSTASIPVLVLSNLGGKDDQKRALGLGANDYMVKVENSMQEVIERAKKFL</sequence>
<dbReference type="InterPro" id="IPR001789">
    <property type="entry name" value="Sig_transdc_resp-reg_receiver"/>
</dbReference>
<reference evidence="4 5" key="1">
    <citation type="journal article" date="2015" name="Nature">
        <title>rRNA introns, odd ribosomes, and small enigmatic genomes across a large radiation of phyla.</title>
        <authorList>
            <person name="Brown C.T."/>
            <person name="Hug L.A."/>
            <person name="Thomas B.C."/>
            <person name="Sharon I."/>
            <person name="Castelle C.J."/>
            <person name="Singh A."/>
            <person name="Wilkins M.J."/>
            <person name="Williams K.H."/>
            <person name="Banfield J.F."/>
        </authorList>
    </citation>
    <scope>NUCLEOTIDE SEQUENCE [LARGE SCALE GENOMIC DNA]</scope>
</reference>
<dbReference type="PROSITE" id="PS50110">
    <property type="entry name" value="RESPONSE_REGULATORY"/>
    <property type="match status" value="1"/>
</dbReference>
<dbReference type="Proteomes" id="UP000033815">
    <property type="component" value="Unassembled WGS sequence"/>
</dbReference>
<evidence type="ECO:0000256" key="2">
    <source>
        <dbReference type="PROSITE-ProRule" id="PRU00169"/>
    </source>
</evidence>
<feature type="modified residue" description="4-aspartylphosphate" evidence="2">
    <location>
        <position position="56"/>
    </location>
</feature>
<dbReference type="InterPro" id="IPR011006">
    <property type="entry name" value="CheY-like_superfamily"/>
</dbReference>
<dbReference type="PANTHER" id="PTHR44591">
    <property type="entry name" value="STRESS RESPONSE REGULATOR PROTEIN 1"/>
    <property type="match status" value="1"/>
</dbReference>
<organism evidence="4 5">
    <name type="scientific">Candidatus Nomurabacteria bacterium GW2011_GWB1_44_12</name>
    <dbReference type="NCBI Taxonomy" id="1618748"/>
    <lineage>
        <taxon>Bacteria</taxon>
        <taxon>Candidatus Nomuraibacteriota</taxon>
    </lineage>
</organism>
<evidence type="ECO:0000313" key="4">
    <source>
        <dbReference type="EMBL" id="KKT36872.1"/>
    </source>
</evidence>
<dbReference type="SMART" id="SM00448">
    <property type="entry name" value="REC"/>
    <property type="match status" value="1"/>
</dbReference>